<organism evidence="7 8">
    <name type="scientific">Actinomadura spongiicola</name>
    <dbReference type="NCBI Taxonomy" id="2303421"/>
    <lineage>
        <taxon>Bacteria</taxon>
        <taxon>Bacillati</taxon>
        <taxon>Actinomycetota</taxon>
        <taxon>Actinomycetes</taxon>
        <taxon>Streptosporangiales</taxon>
        <taxon>Thermomonosporaceae</taxon>
        <taxon>Actinomadura</taxon>
    </lineage>
</organism>
<accession>A0A372GK50</accession>
<sequence>MHRGSPAPLPGAPPDTEIPWKVVPMDARKLKENFTLVAANGVDVAEYFYADLFATEPGLRSMFPAGMSRQHEVLLGALSKIVSSVDDPDTLIPYLEDLGRRHHRFGVLGEHYVPVGASLVATLAYFSGTEWNEDLERDWRAAYGLVASVMNGAAAELVS</sequence>
<dbReference type="SUPFAM" id="SSF46458">
    <property type="entry name" value="Globin-like"/>
    <property type="match status" value="1"/>
</dbReference>
<evidence type="ECO:0000313" key="7">
    <source>
        <dbReference type="EMBL" id="RFS85754.1"/>
    </source>
</evidence>
<gene>
    <name evidence="7" type="ORF">D0T12_12260</name>
</gene>
<evidence type="ECO:0000256" key="4">
    <source>
        <dbReference type="ARBA" id="ARBA00023004"/>
    </source>
</evidence>
<dbReference type="PANTHER" id="PTHR43396:SF3">
    <property type="entry name" value="FLAVOHEMOPROTEIN"/>
    <property type="match status" value="1"/>
</dbReference>
<dbReference type="Pfam" id="PF00042">
    <property type="entry name" value="Globin"/>
    <property type="match status" value="1"/>
</dbReference>
<feature type="domain" description="Globin" evidence="6">
    <location>
        <begin position="21"/>
        <end position="155"/>
    </location>
</feature>
<keyword evidence="8" id="KW-1185">Reference proteome</keyword>
<dbReference type="GO" id="GO:0071500">
    <property type="term" value="P:cellular response to nitrosative stress"/>
    <property type="evidence" value="ECO:0007669"/>
    <property type="project" value="TreeGrafter"/>
</dbReference>
<dbReference type="GO" id="GO:0071949">
    <property type="term" value="F:FAD binding"/>
    <property type="evidence" value="ECO:0007669"/>
    <property type="project" value="TreeGrafter"/>
</dbReference>
<dbReference type="InterPro" id="IPR009050">
    <property type="entry name" value="Globin-like_sf"/>
</dbReference>
<dbReference type="Proteomes" id="UP000262882">
    <property type="component" value="Unassembled WGS sequence"/>
</dbReference>
<dbReference type="GO" id="GO:0019825">
    <property type="term" value="F:oxygen binding"/>
    <property type="evidence" value="ECO:0007669"/>
    <property type="project" value="InterPro"/>
</dbReference>
<keyword evidence="1 5" id="KW-0349">Heme</keyword>
<evidence type="ECO:0000256" key="3">
    <source>
        <dbReference type="ARBA" id="ARBA00022723"/>
    </source>
</evidence>
<keyword evidence="4" id="KW-0408">Iron</keyword>
<name>A0A372GK50_9ACTN</name>
<dbReference type="GO" id="GO:0008941">
    <property type="term" value="F:nitric oxide dioxygenase NAD(P)H activity"/>
    <property type="evidence" value="ECO:0007669"/>
    <property type="project" value="TreeGrafter"/>
</dbReference>
<evidence type="ECO:0000259" key="6">
    <source>
        <dbReference type="PROSITE" id="PS01033"/>
    </source>
</evidence>
<evidence type="ECO:0000256" key="1">
    <source>
        <dbReference type="ARBA" id="ARBA00022617"/>
    </source>
</evidence>
<evidence type="ECO:0000256" key="5">
    <source>
        <dbReference type="RuleBase" id="RU000356"/>
    </source>
</evidence>
<keyword evidence="5" id="KW-0813">Transport</keyword>
<dbReference type="EMBL" id="QVNQ01000003">
    <property type="protein sequence ID" value="RFS85754.1"/>
    <property type="molecule type" value="Genomic_DNA"/>
</dbReference>
<comment type="caution">
    <text evidence="7">The sequence shown here is derived from an EMBL/GenBank/DDBJ whole genome shotgun (WGS) entry which is preliminary data.</text>
</comment>
<dbReference type="PROSITE" id="PS01033">
    <property type="entry name" value="GLOBIN"/>
    <property type="match status" value="1"/>
</dbReference>
<dbReference type="GO" id="GO:0020037">
    <property type="term" value="F:heme binding"/>
    <property type="evidence" value="ECO:0007669"/>
    <property type="project" value="InterPro"/>
</dbReference>
<evidence type="ECO:0000313" key="8">
    <source>
        <dbReference type="Proteomes" id="UP000262882"/>
    </source>
</evidence>
<keyword evidence="2 5" id="KW-0561">Oxygen transport</keyword>
<reference evidence="7 8" key="1">
    <citation type="submission" date="2018-08" db="EMBL/GenBank/DDBJ databases">
        <title>Actinomadura spongicola sp. nov., isolated from marine sponge Leucetta chagosensis.</title>
        <authorList>
            <person name="Li L."/>
            <person name="Lin H.W."/>
        </authorList>
    </citation>
    <scope>NUCLEOTIDE SEQUENCE [LARGE SCALE GENOMIC DNA]</scope>
    <source>
        <strain evidence="7 8">LHW52907</strain>
    </source>
</reference>
<evidence type="ECO:0000256" key="2">
    <source>
        <dbReference type="ARBA" id="ARBA00022621"/>
    </source>
</evidence>
<dbReference type="AlphaFoldDB" id="A0A372GK50"/>
<dbReference type="GO" id="GO:0046872">
    <property type="term" value="F:metal ion binding"/>
    <property type="evidence" value="ECO:0007669"/>
    <property type="project" value="UniProtKB-KW"/>
</dbReference>
<comment type="similarity">
    <text evidence="5">Belongs to the globin family.</text>
</comment>
<dbReference type="Gene3D" id="1.10.490.10">
    <property type="entry name" value="Globins"/>
    <property type="match status" value="1"/>
</dbReference>
<keyword evidence="3" id="KW-0479">Metal-binding</keyword>
<dbReference type="GO" id="GO:0005344">
    <property type="term" value="F:oxygen carrier activity"/>
    <property type="evidence" value="ECO:0007669"/>
    <property type="project" value="UniProtKB-KW"/>
</dbReference>
<dbReference type="InterPro" id="IPR012292">
    <property type="entry name" value="Globin/Proto"/>
</dbReference>
<dbReference type="GO" id="GO:0046210">
    <property type="term" value="P:nitric oxide catabolic process"/>
    <property type="evidence" value="ECO:0007669"/>
    <property type="project" value="TreeGrafter"/>
</dbReference>
<proteinExistence type="inferred from homology"/>
<protein>
    <recommendedName>
        <fullName evidence="6">Globin domain-containing protein</fullName>
    </recommendedName>
</protein>
<dbReference type="InterPro" id="IPR000971">
    <property type="entry name" value="Globin"/>
</dbReference>
<dbReference type="PANTHER" id="PTHR43396">
    <property type="entry name" value="FLAVOHEMOPROTEIN"/>
    <property type="match status" value="1"/>
</dbReference>